<gene>
    <name evidence="3" type="ORF">TIFTF001_004313</name>
</gene>
<keyword evidence="4" id="KW-1185">Reference proteome</keyword>
<feature type="compositionally biased region" description="Low complexity" evidence="1">
    <location>
        <begin position="1"/>
        <end position="15"/>
    </location>
</feature>
<proteinExistence type="predicted"/>
<accession>A0AA87ZUV2</accession>
<feature type="region of interest" description="Disordered" evidence="1">
    <location>
        <begin position="1"/>
        <end position="24"/>
    </location>
</feature>
<dbReference type="Pfam" id="PF05678">
    <property type="entry name" value="VQ"/>
    <property type="match status" value="1"/>
</dbReference>
<evidence type="ECO:0000313" key="4">
    <source>
        <dbReference type="Proteomes" id="UP001187192"/>
    </source>
</evidence>
<sequence length="462" mass="49078">MDSGNTSGSMQSSSGGDEEYDSRAAESISALLTTNNNHHTQNDVVHHLPNHHHHHQSAMFDPLSNFFDPVSSSSSPSRPLNPNPFLNLDIVWPKPVRSDPNSADLVSFIPSSQPNFLPNNHQLGQNSTSAAARSSVLAGANSFPAMQIQPEIHTTRPPPPPLGPSSSSSADPTEAVAAPNGGTRNPKKRSRASRRAPTTVLTTDTTNFRAMVQEFTGIPAPPFTSSPFPRTRLDLFGSGSALRSGPLDPPPPHHNNLLRPFAQKFQQTTPFVNAASSTSSPPPQNSLLNINQNNPVLSFHSLLQNAPPKFPILPKNMLEQDQFGLSHGNINVNVNNVNASQLGGLPNHHPPTTATTTTIPAASVPVTTSANWGSTDQHGIMGSNDNNNNNGNNGNDGNVDEGLLFRSINGGYTSTSTSAAATNGHKLNYSASSSTDFHGSKTEINLSARSEGMVESWICSSD</sequence>
<dbReference type="EMBL" id="BTGU01000004">
    <property type="protein sequence ID" value="GMN33733.1"/>
    <property type="molecule type" value="Genomic_DNA"/>
</dbReference>
<feature type="compositionally biased region" description="Basic residues" evidence="1">
    <location>
        <begin position="185"/>
        <end position="194"/>
    </location>
</feature>
<evidence type="ECO:0000256" key="1">
    <source>
        <dbReference type="SAM" id="MobiDB-lite"/>
    </source>
</evidence>
<protein>
    <recommendedName>
        <fullName evidence="2">VQ domain-containing protein</fullName>
    </recommendedName>
</protein>
<evidence type="ECO:0000259" key="2">
    <source>
        <dbReference type="Pfam" id="PF05678"/>
    </source>
</evidence>
<evidence type="ECO:0000313" key="3">
    <source>
        <dbReference type="EMBL" id="GMN33733.1"/>
    </source>
</evidence>
<feature type="region of interest" description="Disordered" evidence="1">
    <location>
        <begin position="151"/>
        <end position="204"/>
    </location>
</feature>
<dbReference type="AlphaFoldDB" id="A0AA87ZUV2"/>
<dbReference type="InterPro" id="IPR039609">
    <property type="entry name" value="VQ_15/22"/>
</dbReference>
<comment type="caution">
    <text evidence="3">The sequence shown here is derived from an EMBL/GenBank/DDBJ whole genome shotgun (WGS) entry which is preliminary data.</text>
</comment>
<dbReference type="PANTHER" id="PTHR33179">
    <property type="entry name" value="VQ MOTIF-CONTAINING PROTEIN"/>
    <property type="match status" value="1"/>
</dbReference>
<dbReference type="PANTHER" id="PTHR33179:SF4">
    <property type="entry name" value="VQ MOTIF-CONTAINING PROTEIN"/>
    <property type="match status" value="1"/>
</dbReference>
<reference evidence="3" key="1">
    <citation type="submission" date="2023-07" db="EMBL/GenBank/DDBJ databases">
        <title>draft genome sequence of fig (Ficus carica).</title>
        <authorList>
            <person name="Takahashi T."/>
            <person name="Nishimura K."/>
        </authorList>
    </citation>
    <scope>NUCLEOTIDE SEQUENCE</scope>
</reference>
<organism evidence="3 4">
    <name type="scientific">Ficus carica</name>
    <name type="common">Common fig</name>
    <dbReference type="NCBI Taxonomy" id="3494"/>
    <lineage>
        <taxon>Eukaryota</taxon>
        <taxon>Viridiplantae</taxon>
        <taxon>Streptophyta</taxon>
        <taxon>Embryophyta</taxon>
        <taxon>Tracheophyta</taxon>
        <taxon>Spermatophyta</taxon>
        <taxon>Magnoliopsida</taxon>
        <taxon>eudicotyledons</taxon>
        <taxon>Gunneridae</taxon>
        <taxon>Pentapetalae</taxon>
        <taxon>rosids</taxon>
        <taxon>fabids</taxon>
        <taxon>Rosales</taxon>
        <taxon>Moraceae</taxon>
        <taxon>Ficeae</taxon>
        <taxon>Ficus</taxon>
    </lineage>
</organism>
<name>A0AA87ZUV2_FICCA</name>
<dbReference type="Proteomes" id="UP001187192">
    <property type="component" value="Unassembled WGS sequence"/>
</dbReference>
<feature type="domain" description="VQ" evidence="2">
    <location>
        <begin position="195"/>
        <end position="222"/>
    </location>
</feature>
<dbReference type="InterPro" id="IPR008889">
    <property type="entry name" value="VQ"/>
</dbReference>